<feature type="domain" description="TonB-dependent receptor-like beta-barrel" evidence="9">
    <location>
        <begin position="419"/>
        <end position="977"/>
    </location>
</feature>
<accession>A0A644W6K3</accession>
<dbReference type="Gene3D" id="2.170.130.10">
    <property type="entry name" value="TonB-dependent receptor, plug domain"/>
    <property type="match status" value="1"/>
</dbReference>
<dbReference type="Pfam" id="PF13715">
    <property type="entry name" value="CarbopepD_reg_2"/>
    <property type="match status" value="1"/>
</dbReference>
<dbReference type="InterPro" id="IPR000531">
    <property type="entry name" value="Beta-barrel_TonB"/>
</dbReference>
<proteinExistence type="predicted"/>
<dbReference type="EMBL" id="VSSQ01000663">
    <property type="protein sequence ID" value="MPL99389.1"/>
    <property type="molecule type" value="Genomic_DNA"/>
</dbReference>
<dbReference type="SUPFAM" id="SSF56935">
    <property type="entry name" value="Porins"/>
    <property type="match status" value="1"/>
</dbReference>
<dbReference type="PROSITE" id="PS52016">
    <property type="entry name" value="TONB_DEPENDENT_REC_3"/>
    <property type="match status" value="1"/>
</dbReference>
<evidence type="ECO:0000256" key="5">
    <source>
        <dbReference type="ARBA" id="ARBA00023077"/>
    </source>
</evidence>
<comment type="subcellular location">
    <subcellularLocation>
        <location evidence="1">Cell outer membrane</location>
        <topology evidence="1">Multi-pass membrane protein</topology>
    </subcellularLocation>
</comment>
<comment type="caution">
    <text evidence="11">The sequence shown here is derived from an EMBL/GenBank/DDBJ whole genome shotgun (WGS) entry which is preliminary data.</text>
</comment>
<evidence type="ECO:0000259" key="10">
    <source>
        <dbReference type="Pfam" id="PF07715"/>
    </source>
</evidence>
<dbReference type="GO" id="GO:0015344">
    <property type="term" value="F:siderophore uptake transmembrane transporter activity"/>
    <property type="evidence" value="ECO:0007669"/>
    <property type="project" value="TreeGrafter"/>
</dbReference>
<dbReference type="InterPro" id="IPR008969">
    <property type="entry name" value="CarboxyPept-like_regulatory"/>
</dbReference>
<organism evidence="11">
    <name type="scientific">bioreactor metagenome</name>
    <dbReference type="NCBI Taxonomy" id="1076179"/>
    <lineage>
        <taxon>unclassified sequences</taxon>
        <taxon>metagenomes</taxon>
        <taxon>ecological metagenomes</taxon>
    </lineage>
</organism>
<dbReference type="Gene3D" id="2.40.170.20">
    <property type="entry name" value="TonB-dependent receptor, beta-barrel domain"/>
    <property type="match status" value="1"/>
</dbReference>
<feature type="domain" description="TonB-dependent receptor plug" evidence="10">
    <location>
        <begin position="119"/>
        <end position="234"/>
    </location>
</feature>
<protein>
    <submittedName>
        <fullName evidence="11">TonB-dependent receptor SusC</fullName>
    </submittedName>
</protein>
<dbReference type="GO" id="GO:0009279">
    <property type="term" value="C:cell outer membrane"/>
    <property type="evidence" value="ECO:0007669"/>
    <property type="project" value="UniProtKB-SubCell"/>
</dbReference>
<dbReference type="InterPro" id="IPR039426">
    <property type="entry name" value="TonB-dep_rcpt-like"/>
</dbReference>
<keyword evidence="6" id="KW-0472">Membrane</keyword>
<evidence type="ECO:0000256" key="2">
    <source>
        <dbReference type="ARBA" id="ARBA00022448"/>
    </source>
</evidence>
<keyword evidence="8" id="KW-0998">Cell outer membrane</keyword>
<evidence type="ECO:0000256" key="8">
    <source>
        <dbReference type="ARBA" id="ARBA00023237"/>
    </source>
</evidence>
<dbReference type="PANTHER" id="PTHR30069">
    <property type="entry name" value="TONB-DEPENDENT OUTER MEMBRANE RECEPTOR"/>
    <property type="match status" value="1"/>
</dbReference>
<dbReference type="PANTHER" id="PTHR30069:SF29">
    <property type="entry name" value="HEMOGLOBIN AND HEMOGLOBIN-HAPTOGLOBIN-BINDING PROTEIN 1-RELATED"/>
    <property type="match status" value="1"/>
</dbReference>
<evidence type="ECO:0000256" key="4">
    <source>
        <dbReference type="ARBA" id="ARBA00022729"/>
    </source>
</evidence>
<keyword evidence="2" id="KW-0813">Transport</keyword>
<keyword evidence="4" id="KW-0732">Signal</keyword>
<dbReference type="InterPro" id="IPR023997">
    <property type="entry name" value="TonB-dep_OMP_SusC/RagA_CS"/>
</dbReference>
<dbReference type="NCBIfam" id="TIGR04056">
    <property type="entry name" value="OMP_RagA_SusC"/>
    <property type="match status" value="1"/>
</dbReference>
<evidence type="ECO:0000256" key="3">
    <source>
        <dbReference type="ARBA" id="ARBA00022692"/>
    </source>
</evidence>
<evidence type="ECO:0000256" key="7">
    <source>
        <dbReference type="ARBA" id="ARBA00023170"/>
    </source>
</evidence>
<sequence>MMVKRILLLLGILSALCSYSYAQIKVTGRVTDAIDGTPVPYVSVMVKGTSHGTATDVKGIYSLNNVPSTGTLVFTFIGYQTQEVPVNGRGEVDVILVQQAVGLDEVMVVAYGTVTKGSYSGSATQLKQENFKDIPVVSFEQAIVGAVPGVQIAQKSGQPGSLPEIRIRGFGSFNAGNEPLYVIDGVPVTSGDWGSGNMYTSSMNFLNPGDIETITVLKDAAASSLYGSRASNGVILITTKKGKAGRVITTFKGNLAVSYFAVNNYPMVSEDEGEMLTREAWTNYGKDNPVFWQSYGSLENYVNAQTEKYYPSRKSNLIYEDWEKQLFRTAVSQNYELSVSGGNERSKVFASVAYTDDKGINRIQYLDRLTASINAEHQMSNRLKVGGSFQYSSQDQSGHQDGQAKDNVFYLWKVHLTPRWPFKYDDGSYWMEYYDGGTRVNPVPQFDLQINDANQLRLLLKGWAELEITKDLKIKSIVSHDYLKMHDRFHWLYGHINFTAYGQGYASDRYRMVGRTVSSTIANYSKSIKKHNFAIMAGWEAEKEEFLYTRLAKMDFSNYGATESALATNYQSGYTYRSNSNLLSAVSSANYDYDTRYYISGSFRRDGSSRLGPDKRWGNFWSVAASWRLSNEAFIKDVKWINDLRLRGSYGTSGTLPSDFYGYMAVFGYGIYDTGAAGYPSNLANKDLTWEKNNNWNIGLDARLFDRVGLTAEYYHKTTKDLLMNATVPSTTGFGSALTNIGSMENRGVELAVNVDIIKNKDMTLTAGLNWATLHNEVLSLSAEGEQIVSRPHIWKAGYSYVQYYTREYAGVDPQTGNPQYYSNATLPDGSRDRTLVSRAQASSAILEGMTAIPKGFGGFNASFSWKSFQASFSWAYKYGHYVFDNSVDDIEDDGYNSYKNTSKEQLRRWQKPGDITDVPRRVAGNTQGGYYDSSRALKKGDYLRLKNMTISYLFPKHITDAVKVSNARIYLSGNNLLTFTGLNFDPEVQSNGFYNFTFPALRTVTIGLEISL</sequence>
<evidence type="ECO:0000256" key="6">
    <source>
        <dbReference type="ARBA" id="ARBA00023136"/>
    </source>
</evidence>
<keyword evidence="3" id="KW-0812">Transmembrane</keyword>
<name>A0A644W6K3_9ZZZZ</name>
<reference evidence="11" key="1">
    <citation type="submission" date="2019-08" db="EMBL/GenBank/DDBJ databases">
        <authorList>
            <person name="Kucharzyk K."/>
            <person name="Murdoch R.W."/>
            <person name="Higgins S."/>
            <person name="Loffler F."/>
        </authorList>
    </citation>
    <scope>NUCLEOTIDE SEQUENCE</scope>
</reference>
<dbReference type="InterPro" id="IPR023996">
    <property type="entry name" value="TonB-dep_OMP_SusC/RagA"/>
</dbReference>
<evidence type="ECO:0000256" key="1">
    <source>
        <dbReference type="ARBA" id="ARBA00004571"/>
    </source>
</evidence>
<dbReference type="NCBIfam" id="TIGR04057">
    <property type="entry name" value="SusC_RagA_signa"/>
    <property type="match status" value="1"/>
</dbReference>
<dbReference type="InterPro" id="IPR037066">
    <property type="entry name" value="Plug_dom_sf"/>
</dbReference>
<dbReference type="InterPro" id="IPR036942">
    <property type="entry name" value="Beta-barrel_TonB_sf"/>
</dbReference>
<dbReference type="Gene3D" id="2.60.40.1120">
    <property type="entry name" value="Carboxypeptidase-like, regulatory domain"/>
    <property type="match status" value="1"/>
</dbReference>
<dbReference type="AlphaFoldDB" id="A0A644W6K3"/>
<keyword evidence="5" id="KW-0798">TonB box</keyword>
<dbReference type="GO" id="GO:0044718">
    <property type="term" value="P:siderophore transmembrane transport"/>
    <property type="evidence" value="ECO:0007669"/>
    <property type="project" value="TreeGrafter"/>
</dbReference>
<dbReference type="Pfam" id="PF00593">
    <property type="entry name" value="TonB_dep_Rec_b-barrel"/>
    <property type="match status" value="1"/>
</dbReference>
<gene>
    <name evidence="11" type="primary">susC_74</name>
    <name evidence="11" type="ORF">SDC9_45607</name>
</gene>
<evidence type="ECO:0000259" key="9">
    <source>
        <dbReference type="Pfam" id="PF00593"/>
    </source>
</evidence>
<keyword evidence="7 11" id="KW-0675">Receptor</keyword>
<dbReference type="Pfam" id="PF07715">
    <property type="entry name" value="Plug"/>
    <property type="match status" value="1"/>
</dbReference>
<evidence type="ECO:0000313" key="11">
    <source>
        <dbReference type="EMBL" id="MPL99389.1"/>
    </source>
</evidence>
<dbReference type="SUPFAM" id="SSF49464">
    <property type="entry name" value="Carboxypeptidase regulatory domain-like"/>
    <property type="match status" value="1"/>
</dbReference>
<dbReference type="InterPro" id="IPR012910">
    <property type="entry name" value="Plug_dom"/>
</dbReference>